<dbReference type="Proteomes" id="UP000075398">
    <property type="component" value="Unassembled WGS sequence"/>
</dbReference>
<name>A0A150J4Y5_9EURY</name>
<comment type="caution">
    <text evidence="1">The sequence shown here is derived from an EMBL/GenBank/DDBJ whole genome shotgun (WGS) entry which is preliminary data.</text>
</comment>
<dbReference type="Pfam" id="PF23148">
    <property type="entry name" value="Gp77"/>
    <property type="match status" value="1"/>
</dbReference>
<sequence length="89" mass="10102">MAVTFKKDPSEVLDYTIRYNKLLKDDTITNSTWTTDSGITTVDSTNTTVSATIWLSGGTVDTRYEITNTITTAQGRTYQRSFYIRCEEK</sequence>
<gene>
    <name evidence="1" type="ORF">AMQ22_00935</name>
</gene>
<protein>
    <submittedName>
        <fullName evidence="1">Uncharacterized protein</fullName>
    </submittedName>
</protein>
<organism evidence="1 2">
    <name type="scientific">Candidatus Methanofastidiosum methylothiophilum</name>
    <dbReference type="NCBI Taxonomy" id="1705564"/>
    <lineage>
        <taxon>Archaea</taxon>
        <taxon>Methanobacteriati</taxon>
        <taxon>Methanobacteriota</taxon>
        <taxon>Stenosarchaea group</taxon>
        <taxon>Candidatus Methanofastidiosia</taxon>
        <taxon>Candidatus Methanofastidiosales</taxon>
        <taxon>Candidatus Methanofastidiosaceae</taxon>
        <taxon>Candidatus Methanofastidiosum</taxon>
    </lineage>
</organism>
<reference evidence="1 2" key="1">
    <citation type="journal article" date="2016" name="ISME J.">
        <title>Chasing the elusive Euryarchaeota class WSA2: genomes reveal a uniquely fastidious methyl-reducing methanogen.</title>
        <authorList>
            <person name="Nobu M.K."/>
            <person name="Narihiro T."/>
            <person name="Kuroda K."/>
            <person name="Mei R."/>
            <person name="Liu W.T."/>
        </authorList>
    </citation>
    <scope>NUCLEOTIDE SEQUENCE [LARGE SCALE GENOMIC DNA]</scope>
    <source>
        <strain evidence="1">U1lsi0528_Bin055</strain>
    </source>
</reference>
<accession>A0A150J4Y5</accession>
<proteinExistence type="predicted"/>
<dbReference type="AlphaFoldDB" id="A0A150J4Y5"/>
<dbReference type="EMBL" id="LNGC01000030">
    <property type="protein sequence ID" value="KYC52208.1"/>
    <property type="molecule type" value="Genomic_DNA"/>
</dbReference>
<evidence type="ECO:0000313" key="2">
    <source>
        <dbReference type="Proteomes" id="UP000075398"/>
    </source>
</evidence>
<dbReference type="InterPro" id="IPR056928">
    <property type="entry name" value="Gp77-like"/>
</dbReference>
<evidence type="ECO:0000313" key="1">
    <source>
        <dbReference type="EMBL" id="KYC52208.1"/>
    </source>
</evidence>